<comment type="caution">
    <text evidence="4">The sequence shown here is derived from an EMBL/GenBank/DDBJ whole genome shotgun (WGS) entry which is preliminary data.</text>
</comment>
<dbReference type="PANTHER" id="PTHR42693:SF53">
    <property type="entry name" value="ENDO-4-O-SULFATASE"/>
    <property type="match status" value="1"/>
</dbReference>
<dbReference type="GO" id="GO:0004065">
    <property type="term" value="F:arylsulfatase activity"/>
    <property type="evidence" value="ECO:0007669"/>
    <property type="project" value="TreeGrafter"/>
</dbReference>
<accession>A0A9D1J052</accession>
<comment type="similarity">
    <text evidence="1">Belongs to the sulfatase family.</text>
</comment>
<evidence type="ECO:0000313" key="5">
    <source>
        <dbReference type="Proteomes" id="UP000886785"/>
    </source>
</evidence>
<protein>
    <submittedName>
        <fullName evidence="4">Sulfatase-like hydrolase/transferase</fullName>
    </submittedName>
</protein>
<dbReference type="EMBL" id="DVHF01000011">
    <property type="protein sequence ID" value="HIR56241.1"/>
    <property type="molecule type" value="Genomic_DNA"/>
</dbReference>
<name>A0A9D1J052_9FIRM</name>
<proteinExistence type="inferred from homology"/>
<evidence type="ECO:0000256" key="2">
    <source>
        <dbReference type="ARBA" id="ARBA00022801"/>
    </source>
</evidence>
<reference evidence="4" key="2">
    <citation type="journal article" date="2021" name="PeerJ">
        <title>Extensive microbial diversity within the chicken gut microbiome revealed by metagenomics and culture.</title>
        <authorList>
            <person name="Gilroy R."/>
            <person name="Ravi A."/>
            <person name="Getino M."/>
            <person name="Pursley I."/>
            <person name="Horton D.L."/>
            <person name="Alikhan N.F."/>
            <person name="Baker D."/>
            <person name="Gharbi K."/>
            <person name="Hall N."/>
            <person name="Watson M."/>
            <person name="Adriaenssens E.M."/>
            <person name="Foster-Nyarko E."/>
            <person name="Jarju S."/>
            <person name="Secka A."/>
            <person name="Antonio M."/>
            <person name="Oren A."/>
            <person name="Chaudhuri R.R."/>
            <person name="La Ragione R."/>
            <person name="Hildebrand F."/>
            <person name="Pallen M.J."/>
        </authorList>
    </citation>
    <scope>NUCLEOTIDE SEQUENCE</scope>
    <source>
        <strain evidence="4">ChiSjej1B19-7085</strain>
    </source>
</reference>
<evidence type="ECO:0000256" key="1">
    <source>
        <dbReference type="ARBA" id="ARBA00008779"/>
    </source>
</evidence>
<feature type="domain" description="Sulfatase N-terminal" evidence="3">
    <location>
        <begin position="4"/>
        <end position="359"/>
    </location>
</feature>
<dbReference type="SUPFAM" id="SSF53649">
    <property type="entry name" value="Alkaline phosphatase-like"/>
    <property type="match status" value="1"/>
</dbReference>
<gene>
    <name evidence="4" type="ORF">IAA54_01075</name>
</gene>
<dbReference type="InterPro" id="IPR000917">
    <property type="entry name" value="Sulfatase_N"/>
</dbReference>
<keyword evidence="2 4" id="KW-0378">Hydrolase</keyword>
<dbReference type="Gene3D" id="3.40.720.10">
    <property type="entry name" value="Alkaline Phosphatase, subunit A"/>
    <property type="match status" value="1"/>
</dbReference>
<dbReference type="Pfam" id="PF00884">
    <property type="entry name" value="Sulfatase"/>
    <property type="match status" value="1"/>
</dbReference>
<evidence type="ECO:0000313" key="4">
    <source>
        <dbReference type="EMBL" id="HIR56241.1"/>
    </source>
</evidence>
<evidence type="ECO:0000259" key="3">
    <source>
        <dbReference type="Pfam" id="PF00884"/>
    </source>
</evidence>
<reference evidence="4" key="1">
    <citation type="submission" date="2020-10" db="EMBL/GenBank/DDBJ databases">
        <authorList>
            <person name="Gilroy R."/>
        </authorList>
    </citation>
    <scope>NUCLEOTIDE SEQUENCE</scope>
    <source>
        <strain evidence="4">ChiSjej1B19-7085</strain>
    </source>
</reference>
<dbReference type="InterPro" id="IPR017850">
    <property type="entry name" value="Alkaline_phosphatase_core_sf"/>
</dbReference>
<dbReference type="InterPro" id="IPR050738">
    <property type="entry name" value="Sulfatase"/>
</dbReference>
<organism evidence="4 5">
    <name type="scientific">Candidatus Gallacutalibacter pullicola</name>
    <dbReference type="NCBI Taxonomy" id="2840830"/>
    <lineage>
        <taxon>Bacteria</taxon>
        <taxon>Bacillati</taxon>
        <taxon>Bacillota</taxon>
        <taxon>Clostridia</taxon>
        <taxon>Eubacteriales</taxon>
        <taxon>Candidatus Gallacutalibacter</taxon>
    </lineage>
</organism>
<dbReference type="AlphaFoldDB" id="A0A9D1J052"/>
<sequence>MKQQNVLLITCDQLRLDWLGCGGNPIVMTPQIDQLAREGVNFRRAMSECPVCVPARRILMTGRDPYGIHMTNYREDQPFPEGPKLAEVMTRAGYQTFASGKLHTCPQRYRIGFEDVWLNEEGRRKPDMACDDYEAFLNAGGYGHLAYTHGMGNNEYGVRMSPLPEPMTTTHWTMQRAVEFLDRRDPTRPFFLYVSFDKPHPPITPPAEYYELYRDAQFPPPAHGSWEQEKMPCQLRAKALNQNYDQWKDHPLLIQQTFRGMAAMITHIDSMIGVLLGDLRERGLLDQTLILFTSDHGDDLFDHDSMAKKDFLRGSSNIPFLVRPPRGSDLIPDALIGTADDSLPVGLMDVMPTILDACGLGANIPMDGQSVFASLQGKEAFRPYSFGICDHYLAVTDGRFKYHWFADDAVELLFDAQEDPQENCDLSNLAQYRGKKQELRDQLAAWLERNNEPLLEAFAAGRPLLSDPESALTRAARGNVWNNRGRH</sequence>
<dbReference type="Proteomes" id="UP000886785">
    <property type="component" value="Unassembled WGS sequence"/>
</dbReference>
<dbReference type="PANTHER" id="PTHR42693">
    <property type="entry name" value="ARYLSULFATASE FAMILY MEMBER"/>
    <property type="match status" value="1"/>
</dbReference>